<keyword evidence="3" id="KW-1185">Reference proteome</keyword>
<keyword evidence="2" id="KW-0808">Transferase</keyword>
<dbReference type="EMBL" id="JBHSEC010000019">
    <property type="protein sequence ID" value="MFC4410874.1"/>
    <property type="molecule type" value="Genomic_DNA"/>
</dbReference>
<name>A0ABV8X7A1_9LACT</name>
<dbReference type="EC" id="2.4.-.-" evidence="2"/>
<dbReference type="Gene3D" id="3.40.50.2000">
    <property type="entry name" value="Glycogen Phosphorylase B"/>
    <property type="match status" value="1"/>
</dbReference>
<evidence type="ECO:0000313" key="2">
    <source>
        <dbReference type="EMBL" id="MFC4410874.1"/>
    </source>
</evidence>
<organism evidence="2 3">
    <name type="scientific">Chungangia koreensis</name>
    <dbReference type="NCBI Taxonomy" id="752657"/>
    <lineage>
        <taxon>Bacteria</taxon>
        <taxon>Bacillati</taxon>
        <taxon>Bacillota</taxon>
        <taxon>Bacilli</taxon>
        <taxon>Lactobacillales</taxon>
        <taxon>Chungangia</taxon>
    </lineage>
</organism>
<dbReference type="Proteomes" id="UP001595817">
    <property type="component" value="Unassembled WGS sequence"/>
</dbReference>
<keyword evidence="2" id="KW-0328">Glycosyltransferase</keyword>
<dbReference type="Pfam" id="PF00534">
    <property type="entry name" value="Glycos_transf_1"/>
    <property type="match status" value="1"/>
</dbReference>
<comment type="caution">
    <text evidence="2">The sequence shown here is derived from an EMBL/GenBank/DDBJ whole genome shotgun (WGS) entry which is preliminary data.</text>
</comment>
<evidence type="ECO:0000313" key="3">
    <source>
        <dbReference type="Proteomes" id="UP001595817"/>
    </source>
</evidence>
<dbReference type="SUPFAM" id="SSF53756">
    <property type="entry name" value="UDP-Glycosyltransferase/glycogen phosphorylase"/>
    <property type="match status" value="1"/>
</dbReference>
<gene>
    <name evidence="2" type="ORF">ACFOZY_10645</name>
</gene>
<accession>A0ABV8X7A1</accession>
<protein>
    <submittedName>
        <fullName evidence="2">Glycosyltransferase family 4 protein</fullName>
        <ecNumber evidence="2">2.4.-.-</ecNumber>
    </submittedName>
</protein>
<dbReference type="InterPro" id="IPR001296">
    <property type="entry name" value="Glyco_trans_1"/>
</dbReference>
<feature type="domain" description="Glycosyl transferase family 1" evidence="1">
    <location>
        <begin position="59"/>
        <end position="217"/>
    </location>
</feature>
<proteinExistence type="predicted"/>
<dbReference type="RefSeq" id="WP_378155214.1">
    <property type="nucleotide sequence ID" value="NZ_JBHSEC010000019.1"/>
</dbReference>
<dbReference type="CDD" id="cd03801">
    <property type="entry name" value="GT4_PimA-like"/>
    <property type="match status" value="1"/>
</dbReference>
<evidence type="ECO:0000259" key="1">
    <source>
        <dbReference type="Pfam" id="PF00534"/>
    </source>
</evidence>
<dbReference type="GO" id="GO:0016757">
    <property type="term" value="F:glycosyltransferase activity"/>
    <property type="evidence" value="ECO:0007669"/>
    <property type="project" value="UniProtKB-KW"/>
</dbReference>
<sequence length="230" mass="25408">MAIFKKMLNIFRSKKSSDRPELISLKGGQEQVELVKVDQAFCVKGNRKLVRRQLGCRGFLIVSISGLEKDHGILTLLKAFNLLVNKRASSNILLLITHCEAENLHQDKSWPNDPEVLKLLGGLENRVKFFGPQSKERLATLFSAATVTVVPYQKEQAILEAQACGSPVITDQRVEPNLVLDGETGLLVTDDSEDLALAMEAIIKNEVLAKRMGKQAAVRMKRLSGQAVST</sequence>
<reference evidence="3" key="1">
    <citation type="journal article" date="2019" name="Int. J. Syst. Evol. Microbiol.">
        <title>The Global Catalogue of Microorganisms (GCM) 10K type strain sequencing project: providing services to taxonomists for standard genome sequencing and annotation.</title>
        <authorList>
            <consortium name="The Broad Institute Genomics Platform"/>
            <consortium name="The Broad Institute Genome Sequencing Center for Infectious Disease"/>
            <person name="Wu L."/>
            <person name="Ma J."/>
        </authorList>
    </citation>
    <scope>NUCLEOTIDE SEQUENCE [LARGE SCALE GENOMIC DNA]</scope>
    <source>
        <strain evidence="3">CCUG 59778</strain>
    </source>
</reference>
<dbReference type="PANTHER" id="PTHR12526">
    <property type="entry name" value="GLYCOSYLTRANSFERASE"/>
    <property type="match status" value="1"/>
</dbReference>